<organism evidence="2 3">
    <name type="scientific">Melipona quadrifasciata</name>
    <dbReference type="NCBI Taxonomy" id="166423"/>
    <lineage>
        <taxon>Eukaryota</taxon>
        <taxon>Metazoa</taxon>
        <taxon>Ecdysozoa</taxon>
        <taxon>Arthropoda</taxon>
        <taxon>Hexapoda</taxon>
        <taxon>Insecta</taxon>
        <taxon>Pterygota</taxon>
        <taxon>Neoptera</taxon>
        <taxon>Endopterygota</taxon>
        <taxon>Hymenoptera</taxon>
        <taxon>Apocrita</taxon>
        <taxon>Aculeata</taxon>
        <taxon>Apoidea</taxon>
        <taxon>Anthophila</taxon>
        <taxon>Apidae</taxon>
        <taxon>Melipona</taxon>
    </lineage>
</organism>
<gene>
    <name evidence="2" type="ORF">WN51_07649</name>
</gene>
<evidence type="ECO:0000313" key="3">
    <source>
        <dbReference type="Proteomes" id="UP000053105"/>
    </source>
</evidence>
<feature type="chain" id="PRO_5005830641" evidence="1">
    <location>
        <begin position="20"/>
        <end position="54"/>
    </location>
</feature>
<sequence length="54" mass="6099">MRGRVRRAVSMNLLLFLTAKNTVFEGTTVTSYTLSISDTIHHARILTRSRTFAS</sequence>
<dbReference type="AlphaFoldDB" id="A0A0M8ZQB2"/>
<evidence type="ECO:0000313" key="2">
    <source>
        <dbReference type="EMBL" id="KOX67796.1"/>
    </source>
</evidence>
<reference evidence="2 3" key="1">
    <citation type="submission" date="2015-07" db="EMBL/GenBank/DDBJ databases">
        <title>The genome of Melipona quadrifasciata.</title>
        <authorList>
            <person name="Pan H."/>
            <person name="Kapheim K."/>
        </authorList>
    </citation>
    <scope>NUCLEOTIDE SEQUENCE [LARGE SCALE GENOMIC DNA]</scope>
    <source>
        <strain evidence="2">0111107301</strain>
        <tissue evidence="2">Whole body</tissue>
    </source>
</reference>
<proteinExistence type="predicted"/>
<accession>A0A0M8ZQB2</accession>
<dbReference type="Proteomes" id="UP000053105">
    <property type="component" value="Unassembled WGS sequence"/>
</dbReference>
<evidence type="ECO:0000256" key="1">
    <source>
        <dbReference type="SAM" id="SignalP"/>
    </source>
</evidence>
<protein>
    <submittedName>
        <fullName evidence="2">Uncharacterized protein</fullName>
    </submittedName>
</protein>
<keyword evidence="1" id="KW-0732">Signal</keyword>
<dbReference type="EMBL" id="KQ435970">
    <property type="protein sequence ID" value="KOX67796.1"/>
    <property type="molecule type" value="Genomic_DNA"/>
</dbReference>
<keyword evidence="3" id="KW-1185">Reference proteome</keyword>
<feature type="signal peptide" evidence="1">
    <location>
        <begin position="1"/>
        <end position="19"/>
    </location>
</feature>
<name>A0A0M8ZQB2_9HYME</name>